<organism evidence="1">
    <name type="scientific">hydrocarbon metagenome</name>
    <dbReference type="NCBI Taxonomy" id="938273"/>
    <lineage>
        <taxon>unclassified sequences</taxon>
        <taxon>metagenomes</taxon>
        <taxon>ecological metagenomes</taxon>
    </lineage>
</organism>
<reference evidence="1" key="1">
    <citation type="journal article" date="2015" name="Proc. Natl. Acad. Sci. U.S.A.">
        <title>Networks of energetic and metabolic interactions define dynamics in microbial communities.</title>
        <authorList>
            <person name="Embree M."/>
            <person name="Liu J.K."/>
            <person name="Al-Bassam M.M."/>
            <person name="Zengler K."/>
        </authorList>
    </citation>
    <scope>NUCLEOTIDE SEQUENCE</scope>
</reference>
<proteinExistence type="predicted"/>
<comment type="caution">
    <text evidence="1">The sequence shown here is derived from an EMBL/GenBank/DDBJ whole genome shotgun (WGS) entry which is preliminary data.</text>
</comment>
<gene>
    <name evidence="1" type="ORF">ASZ90_007619</name>
</gene>
<protein>
    <submittedName>
        <fullName evidence="1">Uncharacterized protein</fullName>
    </submittedName>
</protein>
<accession>A0A0W8FNV5</accession>
<evidence type="ECO:0000313" key="1">
    <source>
        <dbReference type="EMBL" id="KUG22607.1"/>
    </source>
</evidence>
<sequence length="37" mass="4387">MPDGNLYDIDEVRDCFGRYARKDILTQPLCGNNRWLK</sequence>
<name>A0A0W8FNV5_9ZZZZ</name>
<dbReference type="EMBL" id="LNQE01000952">
    <property type="protein sequence ID" value="KUG22607.1"/>
    <property type="molecule type" value="Genomic_DNA"/>
</dbReference>
<dbReference type="AlphaFoldDB" id="A0A0W8FNV5"/>